<organism evidence="1 2">
    <name type="scientific">Homarus americanus</name>
    <name type="common">American lobster</name>
    <dbReference type="NCBI Taxonomy" id="6706"/>
    <lineage>
        <taxon>Eukaryota</taxon>
        <taxon>Metazoa</taxon>
        <taxon>Ecdysozoa</taxon>
        <taxon>Arthropoda</taxon>
        <taxon>Crustacea</taxon>
        <taxon>Multicrustacea</taxon>
        <taxon>Malacostraca</taxon>
        <taxon>Eumalacostraca</taxon>
        <taxon>Eucarida</taxon>
        <taxon>Decapoda</taxon>
        <taxon>Pleocyemata</taxon>
        <taxon>Astacidea</taxon>
        <taxon>Nephropoidea</taxon>
        <taxon>Nephropidae</taxon>
        <taxon>Homarus</taxon>
    </lineage>
</organism>
<proteinExistence type="predicted"/>
<name>A0A8J5K4W4_HOMAM</name>
<dbReference type="Proteomes" id="UP000747542">
    <property type="component" value="Unassembled WGS sequence"/>
</dbReference>
<reference evidence="1" key="1">
    <citation type="journal article" date="2021" name="Sci. Adv.">
        <title>The American lobster genome reveals insights on longevity, neural, and immune adaptations.</title>
        <authorList>
            <person name="Polinski J.M."/>
            <person name="Zimin A.V."/>
            <person name="Clark K.F."/>
            <person name="Kohn A.B."/>
            <person name="Sadowski N."/>
            <person name="Timp W."/>
            <person name="Ptitsyn A."/>
            <person name="Khanna P."/>
            <person name="Romanova D.Y."/>
            <person name="Williams P."/>
            <person name="Greenwood S.J."/>
            <person name="Moroz L.L."/>
            <person name="Walt D.R."/>
            <person name="Bodnar A.G."/>
        </authorList>
    </citation>
    <scope>NUCLEOTIDE SEQUENCE</scope>
    <source>
        <strain evidence="1">GMGI-L3</strain>
    </source>
</reference>
<comment type="caution">
    <text evidence="1">The sequence shown here is derived from an EMBL/GenBank/DDBJ whole genome shotgun (WGS) entry which is preliminary data.</text>
</comment>
<evidence type="ECO:0000313" key="2">
    <source>
        <dbReference type="Proteomes" id="UP000747542"/>
    </source>
</evidence>
<keyword evidence="2" id="KW-1185">Reference proteome</keyword>
<dbReference type="AlphaFoldDB" id="A0A8J5K4W4"/>
<gene>
    <name evidence="1" type="ORF">Hamer_G024269</name>
</gene>
<dbReference type="EMBL" id="JAHLQT010016397">
    <property type="protein sequence ID" value="KAG7169471.1"/>
    <property type="molecule type" value="Genomic_DNA"/>
</dbReference>
<protein>
    <submittedName>
        <fullName evidence="1">Uncharacterized protein</fullName>
    </submittedName>
</protein>
<dbReference type="OrthoDB" id="63112at2759"/>
<evidence type="ECO:0000313" key="1">
    <source>
        <dbReference type="EMBL" id="KAG7169471.1"/>
    </source>
</evidence>
<sequence length="517" mass="58196">MPPRRQPRQLLWSCISSTSEMVIAQTLSSPEPVQEMSTRKLLLKYVPPMLIQDVLHSVLWRLTLHHSVHASPAVLSCLLRILLHPQMTDLQLSDLGYVGSVELETLDKVETTLMQLLPAMTKLTTLNLSTHRNKITLPSCSTGILQVLGRSCPNLKLLNLNNNNRVSGEGLLHLYPTDHQPGCIELEKLFIQDCSVEPEDVAMLIHFFPNLQLVGYKELGTSLQILKSQPKKFGRKRRRCQYNLKLTHVDNSMSRVQKCDGEIVDFICETCPDIENLKIRVCDEDVGELGKLQKLKHLELRFYTGVHQPISSCTENHLRTNGCHLSSLTIYCNRLHSHHVQIIAENCTSLTKLFLHANVAVVDRVLESGSSRLSKLEVLSLRLGHDELIMSPAACELALFLLSEARLIQELFLLVRSPGVHHDFMNTLLVVNPLSHLKILIADVPRRTLAAPMLDLTIETAYLLINSCPYLQLLGNLISWNVTPEEVAELQSVTRTCNHNLTVIYTQSNKMKGNLAA</sequence>
<accession>A0A8J5K4W4</accession>